<name>A0ABS4VIB7_9ACTN</name>
<feature type="compositionally biased region" description="Basic residues" evidence="1">
    <location>
        <begin position="113"/>
        <end position="123"/>
    </location>
</feature>
<feature type="region of interest" description="Disordered" evidence="1">
    <location>
        <begin position="109"/>
        <end position="157"/>
    </location>
</feature>
<dbReference type="InterPro" id="IPR029058">
    <property type="entry name" value="AB_hydrolase_fold"/>
</dbReference>
<evidence type="ECO:0000256" key="1">
    <source>
        <dbReference type="SAM" id="MobiDB-lite"/>
    </source>
</evidence>
<proteinExistence type="predicted"/>
<sequence length="157" mass="16608">MRVHGVTYTSVGGVRIGGWLALPAEGPVRNGFVVGHGYGGRQAPGPRPPAAAGRVRRDPAVRTGDGGVGPEDGIPGLAAGHVLHGIGSRSTYVVDDCAADWNGAQAAGDRGLAGKRWHPRRPHTVTPRMASPRNARRVNMRANQPWGRSGRSDRREF</sequence>
<dbReference type="Proteomes" id="UP001519311">
    <property type="component" value="Unassembled WGS sequence"/>
</dbReference>
<dbReference type="Gene3D" id="3.40.50.1820">
    <property type="entry name" value="alpha/beta hydrolase"/>
    <property type="match status" value="1"/>
</dbReference>
<reference evidence="2 3" key="1">
    <citation type="submission" date="2021-03" db="EMBL/GenBank/DDBJ databases">
        <title>Sequencing the genomes of 1000 actinobacteria strains.</title>
        <authorList>
            <person name="Klenk H.-P."/>
        </authorList>
    </citation>
    <scope>NUCLEOTIDE SEQUENCE [LARGE SCALE GENOMIC DNA]</scope>
    <source>
        <strain evidence="2 3">DSM 40843</strain>
    </source>
</reference>
<accession>A0ABS4VIB7</accession>
<dbReference type="EMBL" id="JAGINS010000002">
    <property type="protein sequence ID" value="MBP2363664.1"/>
    <property type="molecule type" value="Genomic_DNA"/>
</dbReference>
<protein>
    <submittedName>
        <fullName evidence="2">Uncharacterized protein</fullName>
    </submittedName>
</protein>
<keyword evidence="3" id="KW-1185">Reference proteome</keyword>
<evidence type="ECO:0000313" key="3">
    <source>
        <dbReference type="Proteomes" id="UP001519311"/>
    </source>
</evidence>
<evidence type="ECO:0000313" key="2">
    <source>
        <dbReference type="EMBL" id="MBP2363664.1"/>
    </source>
</evidence>
<comment type="caution">
    <text evidence="2">The sequence shown here is derived from an EMBL/GenBank/DDBJ whole genome shotgun (WGS) entry which is preliminary data.</text>
</comment>
<feature type="region of interest" description="Disordered" evidence="1">
    <location>
        <begin position="40"/>
        <end position="73"/>
    </location>
</feature>
<organism evidence="2 3">
    <name type="scientific">Streptomyces clavifer</name>
    <dbReference type="NCBI Taxonomy" id="68188"/>
    <lineage>
        <taxon>Bacteria</taxon>
        <taxon>Bacillati</taxon>
        <taxon>Actinomycetota</taxon>
        <taxon>Actinomycetes</taxon>
        <taxon>Kitasatosporales</taxon>
        <taxon>Streptomycetaceae</taxon>
        <taxon>Streptomyces</taxon>
    </lineage>
</organism>
<gene>
    <name evidence="2" type="ORF">JOF59_006156</name>
</gene>